<evidence type="ECO:0000256" key="4">
    <source>
        <dbReference type="ARBA" id="ARBA00023187"/>
    </source>
</evidence>
<keyword evidence="3" id="KW-0677">Repeat</keyword>
<dbReference type="FunFam" id="1.25.40.10:FF:000159">
    <property type="entry name" value="Tetratricopeptide repeat (TPR)-like superfamily protein"/>
    <property type="match status" value="1"/>
</dbReference>
<evidence type="ECO:0000256" key="2">
    <source>
        <dbReference type="ARBA" id="ARBA00022664"/>
    </source>
</evidence>
<dbReference type="GO" id="GO:0005685">
    <property type="term" value="C:U1 snRNP"/>
    <property type="evidence" value="ECO:0007669"/>
    <property type="project" value="TreeGrafter"/>
</dbReference>
<dbReference type="InterPro" id="IPR059164">
    <property type="entry name" value="HAT_PRP39_C"/>
</dbReference>
<dbReference type="GO" id="GO:0000243">
    <property type="term" value="C:commitment complex"/>
    <property type="evidence" value="ECO:0007669"/>
    <property type="project" value="TreeGrafter"/>
</dbReference>
<dbReference type="PANTHER" id="PTHR17204">
    <property type="entry name" value="PRE-MRNA PROCESSING PROTEIN PRP39-RELATED"/>
    <property type="match status" value="1"/>
</dbReference>
<protein>
    <recommendedName>
        <fullName evidence="10">Pre-mRNA-processing factor 39</fullName>
    </recommendedName>
</protein>
<evidence type="ECO:0000256" key="1">
    <source>
        <dbReference type="ARBA" id="ARBA00004123"/>
    </source>
</evidence>
<evidence type="ECO:0000256" key="5">
    <source>
        <dbReference type="ARBA" id="ARBA00023242"/>
    </source>
</evidence>
<dbReference type="AlphaFoldDB" id="A0AAP0BTS2"/>
<dbReference type="Proteomes" id="UP001418222">
    <property type="component" value="Unassembled WGS sequence"/>
</dbReference>
<keyword evidence="4" id="KW-0508">mRNA splicing</keyword>
<dbReference type="GO" id="GO:0030627">
    <property type="term" value="F:pre-mRNA 5'-splice site binding"/>
    <property type="evidence" value="ECO:0007669"/>
    <property type="project" value="TreeGrafter"/>
</dbReference>
<accession>A0AAP0BTS2</accession>
<gene>
    <name evidence="8" type="ORF">KSP39_PZI005275</name>
</gene>
<dbReference type="Gene3D" id="1.25.40.10">
    <property type="entry name" value="Tetratricopeptide repeat domain"/>
    <property type="match status" value="2"/>
</dbReference>
<feature type="compositionally biased region" description="Low complexity" evidence="7">
    <location>
        <begin position="1184"/>
        <end position="1194"/>
    </location>
</feature>
<comment type="subcellular location">
    <subcellularLocation>
        <location evidence="1">Nucleus</location>
    </subcellularLocation>
</comment>
<comment type="caution">
    <text evidence="8">The sequence shown here is derived from an EMBL/GenBank/DDBJ whole genome shotgun (WGS) entry which is preliminary data.</text>
</comment>
<feature type="region of interest" description="Disordered" evidence="7">
    <location>
        <begin position="968"/>
        <end position="999"/>
    </location>
</feature>
<dbReference type="GO" id="GO:0071004">
    <property type="term" value="C:U2-type prespliceosome"/>
    <property type="evidence" value="ECO:0007669"/>
    <property type="project" value="TreeGrafter"/>
</dbReference>
<keyword evidence="9" id="KW-1185">Reference proteome</keyword>
<sequence length="1194" mass="137824">MEKKEGWKIQENGAQEYTPLDHVDSTKDRVQSLLECNEANFSAWIHLITKVENTSPDDMQKLCLVYDSFLLEFPLCYSYWTRYAGHKVRLCPLNEVEEVYERAVKAVSHSVHLWVSYCSFGISSFEDPADVRRLFGRGLSYVAKDYFSHLLWDTYIQFEYSQKQWSRLAHIYVNTLSFPSRKLRNYYESFKKLIALLEEEMGFQMAMGEPPEAVPDCEMTYMKGCGYAEISNVVDLLSRNLAGPEILKKFLSIGELLYLQSSQLDKNISCFEAHIKRHHFHVKPLDELQLENWHKYLTYVEEQGNFDWTVKIYERCLIPCANYSEFWIRYVDFVDVKGGREIANDALERASNVFLKRIPAFRQYYSMFKEKIGDTVTTAHVPFLQSDENSTIFIIENVSRRANMEKRLGNIEAAQEMYDKAIKMALEKQNLKLLSLLYISFARFTFVVTGSVDATKEIFFKGIQQNPSKSIIEGFLDFMTMHGGKDHIAAVDCKVASLISTGSEIYQALSSHNREEISQLYLKFVDLFGNIHDIRKAWDRHWKLFPHIMRPSTSCDYSSNELQGQSKKSEEPEGMSTNSLNQSNENPSKTVLVKQLVENPALMSKSISPLKEVVKCEQKPYGKEDNEIERQESIAGEAIHVQRPSIPEGSELDMANKVFNESQNLAQIPHASSEYHETEIPIKSCVKEDSDGNLQPPALDNLSIANTLTCCDNSTPQEVASKKLGNKPEDECDASSSIHSSYEKNLNCELNFQEKFQEESSLPFLASHATRMVTKTARHSTFQEKMNANQALPVKTKHPQIASGGQLAQVYHDAQVIADPNQVLHGYMQNSRPQQWQVRADMQNQSGGANLQVSLTQGHVSQTPGMNPQDSHGYHTQLQYQQAASQAYTNPNLAFLGQHMQQPASVYTQDQLQQASSQTQIQVYQSMSQSDGQFGYYQNMQGFSPDIWLYYQNLYYFQQQQMQQRQLDEQVNFNSHRQQWTDPSQASSSQREVLENQEEKCQMQIHSDTLQHNNLDDKLNAPNQQNNQPDKPEESTQPQSTQVMNFEQSQLLYLQQQQQFYLQQQHQHLMYLQQQHLLQQQQHQQQQHQQQQHQQQHQQQQQYQQQQQHHQQLLIFQQQQLLQLQHQQQISIPLPQQEQLQCLQQQQQISLQQHHLMQQPTEAAEFKSVENCPYPQGKGDPIQSVGQSANSSSS</sequence>
<name>A0AAP0BTS2_9ASPA</name>
<evidence type="ECO:0000256" key="7">
    <source>
        <dbReference type="SAM" id="MobiDB-lite"/>
    </source>
</evidence>
<evidence type="ECO:0000313" key="8">
    <source>
        <dbReference type="EMBL" id="KAK8949492.1"/>
    </source>
</evidence>
<reference evidence="8 9" key="1">
    <citation type="journal article" date="2022" name="Nat. Plants">
        <title>Genomes of leafy and leafless Platanthera orchids illuminate the evolution of mycoheterotrophy.</title>
        <authorList>
            <person name="Li M.H."/>
            <person name="Liu K.W."/>
            <person name="Li Z."/>
            <person name="Lu H.C."/>
            <person name="Ye Q.L."/>
            <person name="Zhang D."/>
            <person name="Wang J.Y."/>
            <person name="Li Y.F."/>
            <person name="Zhong Z.M."/>
            <person name="Liu X."/>
            <person name="Yu X."/>
            <person name="Liu D.K."/>
            <person name="Tu X.D."/>
            <person name="Liu B."/>
            <person name="Hao Y."/>
            <person name="Liao X.Y."/>
            <person name="Jiang Y.T."/>
            <person name="Sun W.H."/>
            <person name="Chen J."/>
            <person name="Chen Y.Q."/>
            <person name="Ai Y."/>
            <person name="Zhai J.W."/>
            <person name="Wu S.S."/>
            <person name="Zhou Z."/>
            <person name="Hsiao Y.Y."/>
            <person name="Wu W.L."/>
            <person name="Chen Y.Y."/>
            <person name="Lin Y.F."/>
            <person name="Hsu J.L."/>
            <person name="Li C.Y."/>
            <person name="Wang Z.W."/>
            <person name="Zhao X."/>
            <person name="Zhong W.Y."/>
            <person name="Ma X.K."/>
            <person name="Ma L."/>
            <person name="Huang J."/>
            <person name="Chen G.Z."/>
            <person name="Huang M.Z."/>
            <person name="Huang L."/>
            <person name="Peng D.H."/>
            <person name="Luo Y.B."/>
            <person name="Zou S.Q."/>
            <person name="Chen S.P."/>
            <person name="Lan S."/>
            <person name="Tsai W.C."/>
            <person name="Van de Peer Y."/>
            <person name="Liu Z.J."/>
        </authorList>
    </citation>
    <scope>NUCLEOTIDE SEQUENCE [LARGE SCALE GENOMIC DNA]</scope>
    <source>
        <strain evidence="8">Lor287</strain>
    </source>
</reference>
<feature type="compositionally biased region" description="Polar residues" evidence="7">
    <location>
        <begin position="554"/>
        <end position="566"/>
    </location>
</feature>
<proteinExistence type="inferred from homology"/>
<dbReference type="SUPFAM" id="SSF48452">
    <property type="entry name" value="TPR-like"/>
    <property type="match status" value="1"/>
</dbReference>
<evidence type="ECO:0000256" key="3">
    <source>
        <dbReference type="ARBA" id="ARBA00022737"/>
    </source>
</evidence>
<dbReference type="FunFam" id="1.25.40.10:FF:000064">
    <property type="entry name" value="Putative pre-mrna-processing factor 39"/>
    <property type="match status" value="1"/>
</dbReference>
<feature type="compositionally biased region" description="Polar residues" evidence="7">
    <location>
        <begin position="575"/>
        <end position="587"/>
    </location>
</feature>
<feature type="region of interest" description="Disordered" evidence="7">
    <location>
        <begin position="554"/>
        <end position="587"/>
    </location>
</feature>
<evidence type="ECO:0000313" key="9">
    <source>
        <dbReference type="Proteomes" id="UP001418222"/>
    </source>
</evidence>
<dbReference type="InterPro" id="IPR011990">
    <property type="entry name" value="TPR-like_helical_dom_sf"/>
</dbReference>
<keyword evidence="2" id="KW-0507">mRNA processing</keyword>
<feature type="region of interest" description="Disordered" evidence="7">
    <location>
        <begin position="1169"/>
        <end position="1194"/>
    </location>
</feature>
<dbReference type="SMART" id="SM00386">
    <property type="entry name" value="HAT"/>
    <property type="match status" value="5"/>
</dbReference>
<dbReference type="EMBL" id="JBBWWQ010000004">
    <property type="protein sequence ID" value="KAK8949492.1"/>
    <property type="molecule type" value="Genomic_DNA"/>
</dbReference>
<organism evidence="8 9">
    <name type="scientific">Platanthera zijinensis</name>
    <dbReference type="NCBI Taxonomy" id="2320716"/>
    <lineage>
        <taxon>Eukaryota</taxon>
        <taxon>Viridiplantae</taxon>
        <taxon>Streptophyta</taxon>
        <taxon>Embryophyta</taxon>
        <taxon>Tracheophyta</taxon>
        <taxon>Spermatophyta</taxon>
        <taxon>Magnoliopsida</taxon>
        <taxon>Liliopsida</taxon>
        <taxon>Asparagales</taxon>
        <taxon>Orchidaceae</taxon>
        <taxon>Orchidoideae</taxon>
        <taxon>Orchideae</taxon>
        <taxon>Orchidinae</taxon>
        <taxon>Platanthera</taxon>
    </lineage>
</organism>
<evidence type="ECO:0008006" key="10">
    <source>
        <dbReference type="Google" id="ProtNLM"/>
    </source>
</evidence>
<keyword evidence="5" id="KW-0539">Nucleus</keyword>
<feature type="compositionally biased region" description="Polar residues" evidence="7">
    <location>
        <begin position="971"/>
        <end position="991"/>
    </location>
</feature>
<dbReference type="Pfam" id="PF23241">
    <property type="entry name" value="HAT_PRP39_C"/>
    <property type="match status" value="1"/>
</dbReference>
<feature type="region of interest" description="Disordered" evidence="7">
    <location>
        <begin position="1013"/>
        <end position="1041"/>
    </location>
</feature>
<comment type="similarity">
    <text evidence="6">Belongs to the PRP39 family.</text>
</comment>
<dbReference type="PANTHER" id="PTHR17204:SF26">
    <property type="entry name" value="PRE-MRNA-PROCESSING FACTOR 39-2"/>
    <property type="match status" value="1"/>
</dbReference>
<evidence type="ECO:0000256" key="6">
    <source>
        <dbReference type="ARBA" id="ARBA00038019"/>
    </source>
</evidence>
<feature type="compositionally biased region" description="Polar residues" evidence="7">
    <location>
        <begin position="1021"/>
        <end position="1041"/>
    </location>
</feature>
<dbReference type="Pfam" id="PF23240">
    <property type="entry name" value="HAT_PRP39_N"/>
    <property type="match status" value="1"/>
</dbReference>
<dbReference type="GO" id="GO:0000395">
    <property type="term" value="P:mRNA 5'-splice site recognition"/>
    <property type="evidence" value="ECO:0007669"/>
    <property type="project" value="TreeGrafter"/>
</dbReference>
<dbReference type="InterPro" id="IPR003107">
    <property type="entry name" value="HAT"/>
</dbReference>